<dbReference type="EMBL" id="JBHLZP010000231">
    <property type="protein sequence ID" value="MFB9835851.1"/>
    <property type="molecule type" value="Genomic_DNA"/>
</dbReference>
<accession>A0ABV5YLB6</accession>
<dbReference type="GO" id="GO:0016787">
    <property type="term" value="F:hydrolase activity"/>
    <property type="evidence" value="ECO:0007669"/>
    <property type="project" value="UniProtKB-KW"/>
</dbReference>
<dbReference type="Proteomes" id="UP001589627">
    <property type="component" value="Unassembled WGS sequence"/>
</dbReference>
<dbReference type="InterPro" id="IPR000801">
    <property type="entry name" value="Esterase-like"/>
</dbReference>
<gene>
    <name evidence="2" type="ORF">ACFFNX_27085</name>
</gene>
<dbReference type="Gene3D" id="3.40.50.1820">
    <property type="entry name" value="alpha/beta hydrolase"/>
    <property type="match status" value="1"/>
</dbReference>
<sequence length="343" mass="35878">MGLTGAGFVVSLLVVALVAVAACVWFLPRYSGTGRAQVTARTGLLVGSQVVLLLALLVLINSNMQFYSSWRDLFGMDAGAVRIADKHPGPVPSPVAAPSATPSQNALTRRLPAGDGRLTTLAVHGARSGISAHVYVYVPPQYASDRQRRFPVALFLASARDAIVRQRIPMLAAEEIAAGRVRPMVIVIAPVGPGCVDAPGRAQGETFFSQDLLAAVGAAYRVSGTPSGWSVAGAQGSAAYCAALLAMRHSDRFGSAVFTAAALTPPAGDLYGGSRAIRDEYDPRWRLRHRPPPPISVGVVADDGFAAGARPPMHAYALPPTAWQSPPTVLRWLGAHLTSGSSS</sequence>
<reference evidence="2 3" key="1">
    <citation type="submission" date="2024-09" db="EMBL/GenBank/DDBJ databases">
        <authorList>
            <person name="Sun Q."/>
            <person name="Mori K."/>
        </authorList>
    </citation>
    <scope>NUCLEOTIDE SEQUENCE [LARGE SCALE GENOMIC DNA]</scope>
    <source>
        <strain evidence="2 3">TBRC 0563</strain>
    </source>
</reference>
<dbReference type="RefSeq" id="WP_378208140.1">
    <property type="nucleotide sequence ID" value="NZ_JBHLZP010000231.1"/>
</dbReference>
<keyword evidence="3" id="KW-1185">Reference proteome</keyword>
<evidence type="ECO:0000256" key="1">
    <source>
        <dbReference type="SAM" id="Phobius"/>
    </source>
</evidence>
<feature type="transmembrane region" description="Helical" evidence="1">
    <location>
        <begin position="6"/>
        <end position="27"/>
    </location>
</feature>
<protein>
    <submittedName>
        <fullName evidence="2">Alpha/beta hydrolase</fullName>
    </submittedName>
</protein>
<dbReference type="InterPro" id="IPR029058">
    <property type="entry name" value="AB_hydrolase_fold"/>
</dbReference>
<name>A0ABV5YLB6_9ACTN</name>
<keyword evidence="1" id="KW-0472">Membrane</keyword>
<feature type="transmembrane region" description="Helical" evidence="1">
    <location>
        <begin position="39"/>
        <end position="60"/>
    </location>
</feature>
<dbReference type="Pfam" id="PF00756">
    <property type="entry name" value="Esterase"/>
    <property type="match status" value="1"/>
</dbReference>
<dbReference type="PANTHER" id="PTHR48098:SF1">
    <property type="entry name" value="DIACYLGLYCEROL ACYLTRANSFERASE_MYCOLYLTRANSFERASE AG85A"/>
    <property type="match status" value="1"/>
</dbReference>
<keyword evidence="2" id="KW-0378">Hydrolase</keyword>
<keyword evidence="1" id="KW-1133">Transmembrane helix</keyword>
<keyword evidence="1" id="KW-0812">Transmembrane</keyword>
<dbReference type="PANTHER" id="PTHR48098">
    <property type="entry name" value="ENTEROCHELIN ESTERASE-RELATED"/>
    <property type="match status" value="1"/>
</dbReference>
<dbReference type="SUPFAM" id="SSF53474">
    <property type="entry name" value="alpha/beta-Hydrolases"/>
    <property type="match status" value="1"/>
</dbReference>
<organism evidence="2 3">
    <name type="scientific">Actinoallomurus acaciae</name>
    <dbReference type="NCBI Taxonomy" id="502577"/>
    <lineage>
        <taxon>Bacteria</taxon>
        <taxon>Bacillati</taxon>
        <taxon>Actinomycetota</taxon>
        <taxon>Actinomycetes</taxon>
        <taxon>Streptosporangiales</taxon>
        <taxon>Thermomonosporaceae</taxon>
        <taxon>Actinoallomurus</taxon>
    </lineage>
</organism>
<evidence type="ECO:0000313" key="2">
    <source>
        <dbReference type="EMBL" id="MFB9835851.1"/>
    </source>
</evidence>
<evidence type="ECO:0000313" key="3">
    <source>
        <dbReference type="Proteomes" id="UP001589627"/>
    </source>
</evidence>
<dbReference type="InterPro" id="IPR050583">
    <property type="entry name" value="Mycobacterial_A85_antigen"/>
</dbReference>
<proteinExistence type="predicted"/>
<comment type="caution">
    <text evidence="2">The sequence shown here is derived from an EMBL/GenBank/DDBJ whole genome shotgun (WGS) entry which is preliminary data.</text>
</comment>